<name>A0ACC0U6X3_9AGAM</name>
<keyword evidence="2" id="KW-1185">Reference proteome</keyword>
<dbReference type="Proteomes" id="UP001207468">
    <property type="component" value="Unassembled WGS sequence"/>
</dbReference>
<organism evidence="1 2">
    <name type="scientific">Russula earlei</name>
    <dbReference type="NCBI Taxonomy" id="71964"/>
    <lineage>
        <taxon>Eukaryota</taxon>
        <taxon>Fungi</taxon>
        <taxon>Dikarya</taxon>
        <taxon>Basidiomycota</taxon>
        <taxon>Agaricomycotina</taxon>
        <taxon>Agaricomycetes</taxon>
        <taxon>Russulales</taxon>
        <taxon>Russulaceae</taxon>
        <taxon>Russula</taxon>
    </lineage>
</organism>
<sequence length="267" mass="29302">MLTQSPRAADGWHLRSGRATSSVTEFLRMDAQCWWSRDKRKANGTDAFEVDLCLLSVSWRNNRRTETNRGRGIKATIEEVLVIDDSEYTMFVPLVFQVQTQGGWREMGVGGFKRTNANGARQTGTGTMRGRSDWDYDSENDDISSKARVRLYTSSPGVGKKEGKKNAPGIGSVRTAENGYAKRREKDLKEARTRVQSSPMVDDEGGGVGGDYSAYCRQECRTSRQERTSVSSLSCGGGRGGELPRLTHSPPQAPPLSPSQPQGQAGS</sequence>
<proteinExistence type="predicted"/>
<accession>A0ACC0U6X3</accession>
<evidence type="ECO:0000313" key="1">
    <source>
        <dbReference type="EMBL" id="KAI9507401.1"/>
    </source>
</evidence>
<gene>
    <name evidence="1" type="ORF">F5148DRAFT_1149777</name>
</gene>
<reference evidence="1" key="1">
    <citation type="submission" date="2021-03" db="EMBL/GenBank/DDBJ databases">
        <title>Evolutionary priming and transition to the ectomycorrhizal habit in an iconic lineage of mushroom-forming fungi: is preadaptation a requirement?</title>
        <authorList>
            <consortium name="DOE Joint Genome Institute"/>
            <person name="Looney B.P."/>
            <person name="Miyauchi S."/>
            <person name="Morin E."/>
            <person name="Drula E."/>
            <person name="Courty P.E."/>
            <person name="Chicoki N."/>
            <person name="Fauchery L."/>
            <person name="Kohler A."/>
            <person name="Kuo A."/>
            <person name="LaButti K."/>
            <person name="Pangilinan J."/>
            <person name="Lipzen A."/>
            <person name="Riley R."/>
            <person name="Andreopoulos W."/>
            <person name="He G."/>
            <person name="Johnson J."/>
            <person name="Barry K.W."/>
            <person name="Grigoriev I.V."/>
            <person name="Nagy L."/>
            <person name="Hibbett D."/>
            <person name="Henrissat B."/>
            <person name="Matheny P.B."/>
            <person name="Labbe J."/>
            <person name="Martin A.F."/>
        </authorList>
    </citation>
    <scope>NUCLEOTIDE SEQUENCE</scope>
    <source>
        <strain evidence="1">BPL698</strain>
    </source>
</reference>
<dbReference type="EMBL" id="JAGFNK010000126">
    <property type="protein sequence ID" value="KAI9507401.1"/>
    <property type="molecule type" value="Genomic_DNA"/>
</dbReference>
<comment type="caution">
    <text evidence="1">The sequence shown here is derived from an EMBL/GenBank/DDBJ whole genome shotgun (WGS) entry which is preliminary data.</text>
</comment>
<protein>
    <submittedName>
        <fullName evidence="1">Uncharacterized protein</fullName>
    </submittedName>
</protein>
<evidence type="ECO:0000313" key="2">
    <source>
        <dbReference type="Proteomes" id="UP001207468"/>
    </source>
</evidence>